<dbReference type="SUPFAM" id="SSF55144">
    <property type="entry name" value="LigT-like"/>
    <property type="match status" value="1"/>
</dbReference>
<proteinExistence type="predicted"/>
<dbReference type="PANTHER" id="PTHR40037">
    <property type="entry name" value="PHOSPHOESTERASE YJCG-RELATED"/>
    <property type="match status" value="1"/>
</dbReference>
<comment type="caution">
    <text evidence="1">The sequence shown here is derived from an EMBL/GenBank/DDBJ whole genome shotgun (WGS) entry which is preliminary data.</text>
</comment>
<dbReference type="InterPro" id="IPR050580">
    <property type="entry name" value="2H_phosphoesterase_YjcG-like"/>
</dbReference>
<accession>A0A0N8KN74</accession>
<dbReference type="EMBL" id="LJZR01000010">
    <property type="protein sequence ID" value="KPQ35746.1"/>
    <property type="molecule type" value="Genomic_DNA"/>
</dbReference>
<reference evidence="1 2" key="1">
    <citation type="submission" date="2015-09" db="EMBL/GenBank/DDBJ databases">
        <title>Identification and resolution of microdiversity through metagenomic sequencing of parallel consortia.</title>
        <authorList>
            <person name="Nelson W.C."/>
            <person name="Romine M.F."/>
            <person name="Lindemann S.R."/>
        </authorList>
    </citation>
    <scope>NUCLEOTIDE SEQUENCE [LARGE SCALE GENOMIC DNA]</scope>
    <source>
        <strain evidence="1">Ana</strain>
    </source>
</reference>
<name>A0A0N8KN74_9CYAN</name>
<evidence type="ECO:0000313" key="1">
    <source>
        <dbReference type="EMBL" id="KPQ35746.1"/>
    </source>
</evidence>
<sequence length="206" mass="23751">MGIEKSVELNEKSNSLERDAQVRKRFFIALLPPEDVRIRANEIKGIMRDRYASKAAFRSPPHVTLLAPFEWPIADLPRLAATLKQFAASQPPVPMTLDGFGAFTPHVIYINVMKRDRLMSIQSQLLDYLETQLGLVSERDRNRSFVPHLTVAFRDLKPAMFRQAWPEFQHQELHFDFIAGQLTLLIHSGNLWTVKESYDFSESLEI</sequence>
<evidence type="ECO:0000313" key="2">
    <source>
        <dbReference type="Proteomes" id="UP000050465"/>
    </source>
</evidence>
<organism evidence="1 2">
    <name type="scientific">Phormidesmis priestleyi Ana</name>
    <dbReference type="NCBI Taxonomy" id="1666911"/>
    <lineage>
        <taxon>Bacteria</taxon>
        <taxon>Bacillati</taxon>
        <taxon>Cyanobacteriota</taxon>
        <taxon>Cyanophyceae</taxon>
        <taxon>Leptolyngbyales</taxon>
        <taxon>Leptolyngbyaceae</taxon>
        <taxon>Phormidesmis</taxon>
    </lineage>
</organism>
<dbReference type="AlphaFoldDB" id="A0A0N8KN74"/>
<dbReference type="Pfam" id="PF13563">
    <property type="entry name" value="2_5_RNA_ligase2"/>
    <property type="match status" value="1"/>
</dbReference>
<protein>
    <submittedName>
        <fullName evidence="1">2'-5' RNA ligase</fullName>
    </submittedName>
</protein>
<dbReference type="GO" id="GO:0016874">
    <property type="term" value="F:ligase activity"/>
    <property type="evidence" value="ECO:0007669"/>
    <property type="project" value="UniProtKB-KW"/>
</dbReference>
<gene>
    <name evidence="1" type="ORF">HLUCCA11_09265</name>
</gene>
<keyword evidence="1" id="KW-0436">Ligase</keyword>
<dbReference type="Gene3D" id="3.90.1140.10">
    <property type="entry name" value="Cyclic phosphodiesterase"/>
    <property type="match status" value="1"/>
</dbReference>
<dbReference type="PANTHER" id="PTHR40037:SF1">
    <property type="entry name" value="PHOSPHOESTERASE SAOUHSC_00951-RELATED"/>
    <property type="match status" value="1"/>
</dbReference>
<dbReference type="InterPro" id="IPR009097">
    <property type="entry name" value="Cyclic_Pdiesterase"/>
</dbReference>
<dbReference type="STRING" id="1666911.HLUCCA11_09265"/>
<dbReference type="Proteomes" id="UP000050465">
    <property type="component" value="Unassembled WGS sequence"/>
</dbReference>